<evidence type="ECO:0000313" key="3">
    <source>
        <dbReference type="Proteomes" id="UP001166286"/>
    </source>
</evidence>
<dbReference type="SUPFAM" id="SSF56281">
    <property type="entry name" value="Metallo-hydrolase/oxidoreductase"/>
    <property type="match status" value="1"/>
</dbReference>
<sequence>MSTSPLPICTACGTQYSSPPPHHPSPPPAKSVSTPANSSLPPANHGQPCPNYKKRTKTNSPKTRPNPTPQGNILWDLITLLDPETVDFIKSKGGLKAIVISHPHYYTTYVEWARVFGCEVLVSKEDREWLCREPEGVVRFLEGEVEEVVRGVTAIKTGGHFRGSLVLCWEGRLCIADTIVTVPSAYTPHPRPPGQTSYSFQWSIPNMIPLPPDDILRIWRAIKPFKFDTTHGAFVGMDVRDKGLKRRMLESMKIQVRGEGWDKHEILEEVVDEVEGSI</sequence>
<feature type="compositionally biased region" description="Polar residues" evidence="1">
    <location>
        <begin position="31"/>
        <end position="41"/>
    </location>
</feature>
<dbReference type="EMBL" id="JAFEKC020000009">
    <property type="protein sequence ID" value="KAK0512793.1"/>
    <property type="molecule type" value="Genomic_DNA"/>
</dbReference>
<evidence type="ECO:0000313" key="2">
    <source>
        <dbReference type="EMBL" id="KAK0512793.1"/>
    </source>
</evidence>
<accession>A0AA39R0U6</accession>
<proteinExistence type="predicted"/>
<feature type="compositionally biased region" description="Pro residues" evidence="1">
    <location>
        <begin position="18"/>
        <end position="29"/>
    </location>
</feature>
<dbReference type="Gene3D" id="3.60.15.10">
    <property type="entry name" value="Ribonuclease Z/Hydroxyacylglutathione hydrolase-like"/>
    <property type="match status" value="1"/>
</dbReference>
<evidence type="ECO:0008006" key="4">
    <source>
        <dbReference type="Google" id="ProtNLM"/>
    </source>
</evidence>
<reference evidence="2" key="1">
    <citation type="submission" date="2023-03" db="EMBL/GenBank/DDBJ databases">
        <title>Complete genome of Cladonia borealis.</title>
        <authorList>
            <person name="Park H."/>
        </authorList>
    </citation>
    <scope>NUCLEOTIDE SEQUENCE</scope>
    <source>
        <strain evidence="2">ANT050790</strain>
    </source>
</reference>
<protein>
    <recommendedName>
        <fullName evidence="4">Metallo-beta-lactamase domain-containing protein</fullName>
    </recommendedName>
</protein>
<name>A0AA39R0U6_9LECA</name>
<feature type="region of interest" description="Disordered" evidence="1">
    <location>
        <begin position="1"/>
        <end position="70"/>
    </location>
</feature>
<dbReference type="PANTHER" id="PTHR36839">
    <property type="entry name" value="METALLO-BETA-LACTAMASE FAMILY PROTEIN (AFU_ORTHOLOGUE AFUA_5G12770)"/>
    <property type="match status" value="1"/>
</dbReference>
<organism evidence="2 3">
    <name type="scientific">Cladonia borealis</name>
    <dbReference type="NCBI Taxonomy" id="184061"/>
    <lineage>
        <taxon>Eukaryota</taxon>
        <taxon>Fungi</taxon>
        <taxon>Dikarya</taxon>
        <taxon>Ascomycota</taxon>
        <taxon>Pezizomycotina</taxon>
        <taxon>Lecanoromycetes</taxon>
        <taxon>OSLEUM clade</taxon>
        <taxon>Lecanoromycetidae</taxon>
        <taxon>Lecanorales</taxon>
        <taxon>Lecanorineae</taxon>
        <taxon>Cladoniaceae</taxon>
        <taxon>Cladonia</taxon>
    </lineage>
</organism>
<evidence type="ECO:0000256" key="1">
    <source>
        <dbReference type="SAM" id="MobiDB-lite"/>
    </source>
</evidence>
<dbReference type="AlphaFoldDB" id="A0AA39R0U6"/>
<feature type="compositionally biased region" description="Polar residues" evidence="1">
    <location>
        <begin position="58"/>
        <end position="70"/>
    </location>
</feature>
<dbReference type="InterPro" id="IPR036866">
    <property type="entry name" value="RibonucZ/Hydroxyglut_hydro"/>
</dbReference>
<dbReference type="Proteomes" id="UP001166286">
    <property type="component" value="Unassembled WGS sequence"/>
</dbReference>
<keyword evidence="3" id="KW-1185">Reference proteome</keyword>
<comment type="caution">
    <text evidence="2">The sequence shown here is derived from an EMBL/GenBank/DDBJ whole genome shotgun (WGS) entry which is preliminary data.</text>
</comment>
<gene>
    <name evidence="2" type="ORF">JMJ35_004810</name>
</gene>
<dbReference type="PANTHER" id="PTHR36839:SF1">
    <property type="entry name" value="METALLO-BETA-LACTAMASE FAMILY PROTEIN (AFU_ORTHOLOGUE AFUA_5G12770)"/>
    <property type="match status" value="1"/>
</dbReference>